<dbReference type="AlphaFoldDB" id="A0A815PS98"/>
<organism evidence="3 4">
    <name type="scientific">Adineta steineri</name>
    <dbReference type="NCBI Taxonomy" id="433720"/>
    <lineage>
        <taxon>Eukaryota</taxon>
        <taxon>Metazoa</taxon>
        <taxon>Spiralia</taxon>
        <taxon>Gnathifera</taxon>
        <taxon>Rotifera</taxon>
        <taxon>Eurotatoria</taxon>
        <taxon>Bdelloidea</taxon>
        <taxon>Adinetida</taxon>
        <taxon>Adinetidae</taxon>
        <taxon>Adineta</taxon>
    </lineage>
</organism>
<sequence length="869" mass="100925">MASNYTQSFVVNERTHSSSEIPARSFSTNSSNSNEHLYTNHFTCSIDNNITLCQYDVAIEEMDTRSNVWKECEGRSRCAIIMQSIISNHQLEPHVFVWYDEQKCLYSTSYLSTPCLKLDQNNQHRLNIKSLSNQWSTNDINDYINGRTKIFPHDAVRIIETLLKRSLQNRIKIVKNKCYFLNTESTKIEDDYEKQYGFKQRHGFIQTLNLSSQKLTLNIQTKLTTFYSDIPLLEFIHKQIGHNQIPTNKDFKKLNRILNNCIIVTKQSNWKTEYEFDKFDHRRPDEISFESGELLSDYFRDKKKIILQKTDYPCIQVYLRNKYDKPCHLPLEVCKVKEWQVYDELPSGQEGRNHIPTPEKRYYKIRSTLRDCNYNSNLLCQAIGFRIDNDEMLELDARILTSPKIISGLNHPARVDNGRIFLDGQLCVPKLISTLAITYFGTNFDDNKSYFEYFTDTLVGVMKRYSIYGSHEEHIVKPSFDDIDGYFRRMSEQNCQFIVCVMDENNEDDLTQLKVNIKKCGIRIHGILTQCTSFSEIPSDEKSLKNYCENLVRKINFRNGGINTIVDLDVVLKNKKTSNDFYMFFGADVIHPTNVTRQHPSIAGTMVGSGNSSCSTTADCVCKQYPKQGKCSIEIILGMTEMVQQLLNYYYQLNQHLPNKIVFYRDGVDDGQFSKVLDVEVPAIRQAFNNMYGDKSKHPLLTLVIVKKRHNTRFFTYNPNAIQKNPRSKKQIEETDNMSIGCVIDTTIVHPYQHNFYINSHNAYQGVNHPSLYHVLLNEIEFTADQLQLLTYLLCFTDPRSSASEAIPSVVHQADKAAFNARDLFFNDEDSSTMNAHERHRLLHNPTANDFDYEILQVHENLKNKFVFG</sequence>
<evidence type="ECO:0000259" key="1">
    <source>
        <dbReference type="PROSITE" id="PS50821"/>
    </source>
</evidence>
<dbReference type="InterPro" id="IPR003165">
    <property type="entry name" value="Piwi"/>
</dbReference>
<dbReference type="InterPro" id="IPR036397">
    <property type="entry name" value="RNaseH_sf"/>
</dbReference>
<dbReference type="PANTHER" id="PTHR22891">
    <property type="entry name" value="EUKARYOTIC TRANSLATION INITIATION FACTOR 2C"/>
    <property type="match status" value="1"/>
</dbReference>
<feature type="domain" description="Piwi" evidence="2">
    <location>
        <begin position="497"/>
        <end position="826"/>
    </location>
</feature>
<dbReference type="InterPro" id="IPR036085">
    <property type="entry name" value="PAZ_dom_sf"/>
</dbReference>
<dbReference type="EMBL" id="CAJNOM010000466">
    <property type="protein sequence ID" value="CAF1453536.1"/>
    <property type="molecule type" value="Genomic_DNA"/>
</dbReference>
<evidence type="ECO:0000313" key="3">
    <source>
        <dbReference type="EMBL" id="CAF1453536.1"/>
    </source>
</evidence>
<dbReference type="Pfam" id="PF02170">
    <property type="entry name" value="PAZ"/>
    <property type="match status" value="1"/>
</dbReference>
<name>A0A815PS98_9BILA</name>
<dbReference type="OrthoDB" id="9981668at2759"/>
<feature type="domain" description="PAZ" evidence="1">
    <location>
        <begin position="231"/>
        <end position="338"/>
    </location>
</feature>
<dbReference type="SUPFAM" id="SSF53098">
    <property type="entry name" value="Ribonuclease H-like"/>
    <property type="match status" value="1"/>
</dbReference>
<proteinExistence type="predicted"/>
<reference evidence="3" key="1">
    <citation type="submission" date="2021-02" db="EMBL/GenBank/DDBJ databases">
        <authorList>
            <person name="Nowell W R."/>
        </authorList>
    </citation>
    <scope>NUCLEOTIDE SEQUENCE</scope>
</reference>
<dbReference type="PROSITE" id="PS50821">
    <property type="entry name" value="PAZ"/>
    <property type="match status" value="1"/>
</dbReference>
<dbReference type="SMART" id="SM00950">
    <property type="entry name" value="Piwi"/>
    <property type="match status" value="1"/>
</dbReference>
<dbReference type="Pfam" id="PF02171">
    <property type="entry name" value="Piwi"/>
    <property type="match status" value="1"/>
</dbReference>
<dbReference type="Gene3D" id="3.30.420.10">
    <property type="entry name" value="Ribonuclease H-like superfamily/Ribonuclease H"/>
    <property type="match status" value="1"/>
</dbReference>
<dbReference type="SUPFAM" id="SSF101690">
    <property type="entry name" value="PAZ domain"/>
    <property type="match status" value="1"/>
</dbReference>
<dbReference type="PROSITE" id="PS50822">
    <property type="entry name" value="PIWI"/>
    <property type="match status" value="1"/>
</dbReference>
<keyword evidence="4" id="KW-1185">Reference proteome</keyword>
<dbReference type="Gene3D" id="3.40.50.2300">
    <property type="match status" value="1"/>
</dbReference>
<dbReference type="InterPro" id="IPR003100">
    <property type="entry name" value="PAZ_dom"/>
</dbReference>
<dbReference type="GO" id="GO:0003723">
    <property type="term" value="F:RNA binding"/>
    <property type="evidence" value="ECO:0007669"/>
    <property type="project" value="InterPro"/>
</dbReference>
<comment type="caution">
    <text evidence="3">The sequence shown here is derived from an EMBL/GenBank/DDBJ whole genome shotgun (WGS) entry which is preliminary data.</text>
</comment>
<dbReference type="InterPro" id="IPR032474">
    <property type="entry name" value="Argonaute_N"/>
</dbReference>
<evidence type="ECO:0000259" key="2">
    <source>
        <dbReference type="PROSITE" id="PS50822"/>
    </source>
</evidence>
<protein>
    <submittedName>
        <fullName evidence="3">Uncharacterized protein</fullName>
    </submittedName>
</protein>
<evidence type="ECO:0000313" key="4">
    <source>
        <dbReference type="Proteomes" id="UP000663832"/>
    </source>
</evidence>
<dbReference type="Pfam" id="PF16486">
    <property type="entry name" value="ArgoN"/>
    <property type="match status" value="1"/>
</dbReference>
<dbReference type="InterPro" id="IPR012337">
    <property type="entry name" value="RNaseH-like_sf"/>
</dbReference>
<dbReference type="Proteomes" id="UP000663832">
    <property type="component" value="Unassembled WGS sequence"/>
</dbReference>
<gene>
    <name evidence="3" type="ORF">QVE165_LOCUS40453</name>
</gene>
<accession>A0A815PS98</accession>
<dbReference type="Gene3D" id="2.170.260.10">
    <property type="entry name" value="paz domain"/>
    <property type="match status" value="1"/>
</dbReference>